<reference evidence="4" key="1">
    <citation type="journal article" date="2018" name="Nat. Microbiol.">
        <title>Leveraging single-cell genomics to expand the fungal tree of life.</title>
        <authorList>
            <person name="Ahrendt S.R."/>
            <person name="Quandt C.A."/>
            <person name="Ciobanu D."/>
            <person name="Clum A."/>
            <person name="Salamov A."/>
            <person name="Andreopoulos B."/>
            <person name="Cheng J.F."/>
            <person name="Woyke T."/>
            <person name="Pelin A."/>
            <person name="Henrissat B."/>
            <person name="Reynolds N.K."/>
            <person name="Benny G.L."/>
            <person name="Smith M.E."/>
            <person name="James T.Y."/>
            <person name="Grigoriev I.V."/>
        </authorList>
    </citation>
    <scope>NUCLEOTIDE SEQUENCE [LARGE SCALE GENOMIC DNA]</scope>
</reference>
<proteinExistence type="predicted"/>
<dbReference type="Proteomes" id="UP000269721">
    <property type="component" value="Unassembled WGS sequence"/>
</dbReference>
<evidence type="ECO:0000313" key="4">
    <source>
        <dbReference type="Proteomes" id="UP000269721"/>
    </source>
</evidence>
<organism evidence="3 4">
    <name type="scientific">Blyttiomyces helicus</name>
    <dbReference type="NCBI Taxonomy" id="388810"/>
    <lineage>
        <taxon>Eukaryota</taxon>
        <taxon>Fungi</taxon>
        <taxon>Fungi incertae sedis</taxon>
        <taxon>Chytridiomycota</taxon>
        <taxon>Chytridiomycota incertae sedis</taxon>
        <taxon>Chytridiomycetes</taxon>
        <taxon>Chytridiomycetes incertae sedis</taxon>
        <taxon>Blyttiomyces</taxon>
    </lineage>
</organism>
<feature type="region of interest" description="Disordered" evidence="1">
    <location>
        <begin position="79"/>
        <end position="108"/>
    </location>
</feature>
<sequence>MEPAVAVSGGFKLLLLGFMTTTGYPTNGSQLWLSHATSMLFTPFSCNGMHGVVSFRWARSAQPVDLQVANLIPYVPPISEASPRQQVDSGEDSPKGGTPGNGMQDPPPLSYTNTHLHYTWMTRGGWMNYKSRLRRKMFESTTPVPTGSHGLHLL</sequence>
<keyword evidence="4" id="KW-1185">Reference proteome</keyword>
<feature type="signal peptide" evidence="2">
    <location>
        <begin position="1"/>
        <end position="23"/>
    </location>
</feature>
<evidence type="ECO:0000256" key="1">
    <source>
        <dbReference type="SAM" id="MobiDB-lite"/>
    </source>
</evidence>
<name>A0A4P9WLN7_9FUNG</name>
<keyword evidence="2" id="KW-0732">Signal</keyword>
<feature type="chain" id="PRO_5020712837" evidence="2">
    <location>
        <begin position="24"/>
        <end position="154"/>
    </location>
</feature>
<accession>A0A4P9WLN7</accession>
<gene>
    <name evidence="3" type="ORF">BDK51DRAFT_44676</name>
</gene>
<dbReference type="AlphaFoldDB" id="A0A4P9WLN7"/>
<evidence type="ECO:0000313" key="3">
    <source>
        <dbReference type="EMBL" id="RKO93794.1"/>
    </source>
</evidence>
<dbReference type="EMBL" id="KZ994114">
    <property type="protein sequence ID" value="RKO93794.1"/>
    <property type="molecule type" value="Genomic_DNA"/>
</dbReference>
<protein>
    <submittedName>
        <fullName evidence="3">Uncharacterized protein</fullName>
    </submittedName>
</protein>
<evidence type="ECO:0000256" key="2">
    <source>
        <dbReference type="SAM" id="SignalP"/>
    </source>
</evidence>